<sequence length="100" mass="11579">MALHSVKRTRPIINRIKLFLVNTPNISSNWVKAHIGIEGNELAGSIAKSATMKDDIDYNAKIPKSWIKHQLKVFATERWQQRWDMSLKAWFLFGMMPVVL</sequence>
<dbReference type="GO" id="GO:0004523">
    <property type="term" value="F:RNA-DNA hybrid ribonuclease activity"/>
    <property type="evidence" value="ECO:0007669"/>
    <property type="project" value="InterPro"/>
</dbReference>
<dbReference type="Proteomes" id="UP000499080">
    <property type="component" value="Unassembled WGS sequence"/>
</dbReference>
<feature type="domain" description="RNase H type-1" evidence="1">
    <location>
        <begin position="1"/>
        <end position="52"/>
    </location>
</feature>
<dbReference type="PROSITE" id="PS50879">
    <property type="entry name" value="RNASE_H_1"/>
    <property type="match status" value="1"/>
</dbReference>
<gene>
    <name evidence="2" type="ORF">AVEN_195353_1</name>
</gene>
<dbReference type="SUPFAM" id="SSF53098">
    <property type="entry name" value="Ribonuclease H-like"/>
    <property type="match status" value="1"/>
</dbReference>
<dbReference type="InterPro" id="IPR012337">
    <property type="entry name" value="RNaseH-like_sf"/>
</dbReference>
<dbReference type="AlphaFoldDB" id="A0A4Y2DJ51"/>
<reference evidence="2 3" key="1">
    <citation type="journal article" date="2019" name="Sci. Rep.">
        <title>Orb-weaving spider Araneus ventricosus genome elucidates the spidroin gene catalogue.</title>
        <authorList>
            <person name="Kono N."/>
            <person name="Nakamura H."/>
            <person name="Ohtoshi R."/>
            <person name="Moran D.A.P."/>
            <person name="Shinohara A."/>
            <person name="Yoshida Y."/>
            <person name="Fujiwara M."/>
            <person name="Mori M."/>
            <person name="Tomita M."/>
            <person name="Arakawa K."/>
        </authorList>
    </citation>
    <scope>NUCLEOTIDE SEQUENCE [LARGE SCALE GENOMIC DNA]</scope>
</reference>
<name>A0A4Y2DJ51_ARAVE</name>
<organism evidence="2 3">
    <name type="scientific">Araneus ventricosus</name>
    <name type="common">Orbweaver spider</name>
    <name type="synonym">Epeira ventricosa</name>
    <dbReference type="NCBI Taxonomy" id="182803"/>
    <lineage>
        <taxon>Eukaryota</taxon>
        <taxon>Metazoa</taxon>
        <taxon>Ecdysozoa</taxon>
        <taxon>Arthropoda</taxon>
        <taxon>Chelicerata</taxon>
        <taxon>Arachnida</taxon>
        <taxon>Araneae</taxon>
        <taxon>Araneomorphae</taxon>
        <taxon>Entelegynae</taxon>
        <taxon>Araneoidea</taxon>
        <taxon>Araneidae</taxon>
        <taxon>Araneus</taxon>
    </lineage>
</organism>
<proteinExistence type="predicted"/>
<protein>
    <recommendedName>
        <fullName evidence="1">RNase H type-1 domain-containing protein</fullName>
    </recommendedName>
</protein>
<comment type="caution">
    <text evidence="2">The sequence shown here is derived from an EMBL/GenBank/DDBJ whole genome shotgun (WGS) entry which is preliminary data.</text>
</comment>
<dbReference type="InterPro" id="IPR002156">
    <property type="entry name" value="RNaseH_domain"/>
</dbReference>
<dbReference type="EMBL" id="BGPR01000370">
    <property type="protein sequence ID" value="GBM16239.1"/>
    <property type="molecule type" value="Genomic_DNA"/>
</dbReference>
<keyword evidence="3" id="KW-1185">Reference proteome</keyword>
<evidence type="ECO:0000313" key="2">
    <source>
        <dbReference type="EMBL" id="GBM16239.1"/>
    </source>
</evidence>
<accession>A0A4Y2DJ51</accession>
<evidence type="ECO:0000313" key="3">
    <source>
        <dbReference type="Proteomes" id="UP000499080"/>
    </source>
</evidence>
<dbReference type="Gene3D" id="3.30.420.10">
    <property type="entry name" value="Ribonuclease H-like superfamily/Ribonuclease H"/>
    <property type="match status" value="1"/>
</dbReference>
<dbReference type="GO" id="GO:0003676">
    <property type="term" value="F:nucleic acid binding"/>
    <property type="evidence" value="ECO:0007669"/>
    <property type="project" value="InterPro"/>
</dbReference>
<dbReference type="InterPro" id="IPR036397">
    <property type="entry name" value="RNaseH_sf"/>
</dbReference>
<dbReference type="OrthoDB" id="8058917at2759"/>
<evidence type="ECO:0000259" key="1">
    <source>
        <dbReference type="PROSITE" id="PS50879"/>
    </source>
</evidence>